<dbReference type="Proteomes" id="UP000034344">
    <property type="component" value="Unassembled WGS sequence"/>
</dbReference>
<evidence type="ECO:0000313" key="2">
    <source>
        <dbReference type="EMBL" id="KKQ01777.1"/>
    </source>
</evidence>
<organism evidence="2 3">
    <name type="scientific">Candidatus Roizmanbacteria bacterium GW2011_GWA2_36_23</name>
    <dbReference type="NCBI Taxonomy" id="1618480"/>
    <lineage>
        <taxon>Bacteria</taxon>
        <taxon>Candidatus Roizmaniibacteriota</taxon>
    </lineage>
</organism>
<dbReference type="STRING" id="1618480.US11_C0004G0047"/>
<feature type="transmembrane region" description="Helical" evidence="1">
    <location>
        <begin position="54"/>
        <end position="72"/>
    </location>
</feature>
<keyword evidence="1" id="KW-0472">Membrane</keyword>
<keyword evidence="1" id="KW-1133">Transmembrane helix</keyword>
<name>A0A0G0E8C0_9BACT</name>
<dbReference type="InterPro" id="IPR010390">
    <property type="entry name" value="ABC-2_transporter-like"/>
</dbReference>
<comment type="caution">
    <text evidence="2">The sequence shown here is derived from an EMBL/GenBank/DDBJ whole genome shotgun (WGS) entry which is preliminary data.</text>
</comment>
<feature type="transmembrane region" description="Helical" evidence="1">
    <location>
        <begin position="146"/>
        <end position="172"/>
    </location>
</feature>
<feature type="transmembrane region" description="Helical" evidence="1">
    <location>
        <begin position="225"/>
        <end position="249"/>
    </location>
</feature>
<dbReference type="EMBL" id="LBRS01000004">
    <property type="protein sequence ID" value="KKQ01777.1"/>
    <property type="molecule type" value="Genomic_DNA"/>
</dbReference>
<dbReference type="PANTHER" id="PTHR36833:SF1">
    <property type="entry name" value="INTEGRAL MEMBRANE TRANSPORT PROTEIN"/>
    <property type="match status" value="1"/>
</dbReference>
<sequence>MKRYLKIFWLLSSYSIKTSFQHRLGVVSFLLGKIIRFTVYFFFIYFLVSRTKLLAGYNLNQTIIFFLVYNIIDSLTQMFFREVYRFRPLVVSGELDHILLKPYHPFLRILVGGIDPLDIIMLVPYLIILVFFILQAGMAILPVNFFIFLILMSNALILATFFHILVLAIGIFTTEVDHTILIYRDFARMASLPTDIYSEPLRFFITFVIPVGLMMTIPAKALFGLLTINILIISAAITVFFGWFSLSLWNNALKKYQSWGG</sequence>
<dbReference type="Pfam" id="PF06182">
    <property type="entry name" value="ABC2_membrane_6"/>
    <property type="match status" value="1"/>
</dbReference>
<proteinExistence type="predicted"/>
<accession>A0A0G0E8C0</accession>
<evidence type="ECO:0000256" key="1">
    <source>
        <dbReference type="SAM" id="Phobius"/>
    </source>
</evidence>
<feature type="transmembrane region" description="Helical" evidence="1">
    <location>
        <begin position="119"/>
        <end position="140"/>
    </location>
</feature>
<gene>
    <name evidence="2" type="ORF">US11_C0004G0047</name>
</gene>
<keyword evidence="1" id="KW-0812">Transmembrane</keyword>
<feature type="transmembrane region" description="Helical" evidence="1">
    <location>
        <begin position="24"/>
        <end position="48"/>
    </location>
</feature>
<protein>
    <submittedName>
        <fullName evidence="2">Uncharacterized protein</fullName>
    </submittedName>
</protein>
<dbReference type="AlphaFoldDB" id="A0A0G0E8C0"/>
<evidence type="ECO:0000313" key="3">
    <source>
        <dbReference type="Proteomes" id="UP000034344"/>
    </source>
</evidence>
<dbReference type="PANTHER" id="PTHR36833">
    <property type="entry name" value="SLR0610 PROTEIN-RELATED"/>
    <property type="match status" value="1"/>
</dbReference>
<reference evidence="2 3" key="1">
    <citation type="journal article" date="2015" name="Nature">
        <title>rRNA introns, odd ribosomes, and small enigmatic genomes across a large radiation of phyla.</title>
        <authorList>
            <person name="Brown C.T."/>
            <person name="Hug L.A."/>
            <person name="Thomas B.C."/>
            <person name="Sharon I."/>
            <person name="Castelle C.J."/>
            <person name="Singh A."/>
            <person name="Wilkins M.J."/>
            <person name="Williams K.H."/>
            <person name="Banfield J.F."/>
        </authorList>
    </citation>
    <scope>NUCLEOTIDE SEQUENCE [LARGE SCALE GENOMIC DNA]</scope>
</reference>